<evidence type="ECO:0000256" key="2">
    <source>
        <dbReference type="ARBA" id="ARBA00022801"/>
    </source>
</evidence>
<dbReference type="AlphaFoldDB" id="A0A975ATE8"/>
<comment type="similarity">
    <text evidence="1">Belongs to the peptidase S33 family.</text>
</comment>
<feature type="signal peptide" evidence="3">
    <location>
        <begin position="1"/>
        <end position="27"/>
    </location>
</feature>
<evidence type="ECO:0000256" key="1">
    <source>
        <dbReference type="ARBA" id="ARBA00010088"/>
    </source>
</evidence>
<dbReference type="Pfam" id="PF00561">
    <property type="entry name" value="Abhydrolase_1"/>
    <property type="match status" value="1"/>
</dbReference>
<dbReference type="EMBL" id="CP071518">
    <property type="protein sequence ID" value="QSX79208.1"/>
    <property type="molecule type" value="Genomic_DNA"/>
</dbReference>
<name>A0A975ATE8_9GAMM</name>
<evidence type="ECO:0000313" key="6">
    <source>
        <dbReference type="Proteomes" id="UP000639274"/>
    </source>
</evidence>
<feature type="chain" id="PRO_5037938210" evidence="3">
    <location>
        <begin position="28"/>
        <end position="511"/>
    </location>
</feature>
<accession>A0A975ATE8</accession>
<dbReference type="Gene3D" id="3.40.50.1820">
    <property type="entry name" value="alpha/beta hydrolase"/>
    <property type="match status" value="1"/>
</dbReference>
<reference evidence="5 6" key="1">
    <citation type="submission" date="2021-03" db="EMBL/GenBank/DDBJ databases">
        <title>Lysobacter sp. nov. isolated from soil of gangwondo yeongwol, south Korea.</title>
        <authorList>
            <person name="Kim K.R."/>
            <person name="Kim K.H."/>
            <person name="Jeon C.O."/>
        </authorList>
    </citation>
    <scope>NUCLEOTIDE SEQUENCE [LARGE SCALE GENOMIC DNA]</scope>
    <source>
        <strain evidence="5 6">R19</strain>
    </source>
</reference>
<organism evidence="5 6">
    <name type="scientific">Agrilutibacter solisilvae</name>
    <dbReference type="NCBI Taxonomy" id="2763317"/>
    <lineage>
        <taxon>Bacteria</taxon>
        <taxon>Pseudomonadati</taxon>
        <taxon>Pseudomonadota</taxon>
        <taxon>Gammaproteobacteria</taxon>
        <taxon>Lysobacterales</taxon>
        <taxon>Lysobacteraceae</taxon>
        <taxon>Agrilutibacter</taxon>
    </lineage>
</organism>
<dbReference type="RefSeq" id="WP_200614767.1">
    <property type="nucleotide sequence ID" value="NZ_CP071518.1"/>
</dbReference>
<dbReference type="InterPro" id="IPR000073">
    <property type="entry name" value="AB_hydrolase_1"/>
</dbReference>
<feature type="domain" description="AB hydrolase-1" evidence="4">
    <location>
        <begin position="98"/>
        <end position="467"/>
    </location>
</feature>
<dbReference type="PANTHER" id="PTHR43798">
    <property type="entry name" value="MONOACYLGLYCEROL LIPASE"/>
    <property type="match status" value="1"/>
</dbReference>
<keyword evidence="3" id="KW-0732">Signal</keyword>
<dbReference type="SUPFAM" id="SSF53474">
    <property type="entry name" value="alpha/beta-Hydrolases"/>
    <property type="match status" value="1"/>
</dbReference>
<keyword evidence="6" id="KW-1185">Reference proteome</keyword>
<dbReference type="PRINTS" id="PR00793">
    <property type="entry name" value="PROAMNOPTASE"/>
</dbReference>
<sequence length="511" mass="54738">MHPRTRLLPAAVAAGLLLLTACQPAPAPGKRADTSVRPFGRIEFKPCVLGGEQGLPTLEAQCATYKVLEDPAKPQGRRIALNIAWLPATSRGGGTTDPVFFLAGGPGQAATQVANQVDIALREVRKQRDVLLIDQRGTGQSNPLDCRDAKGEPLEFDPAPESGEAEVAAYAEQCLASMAGRADPRMYTTARAIADLDEVRAALGVQQVNVVGGSYGTRVAQQYAMAYPQHTRSVVLDGVAPNRLVVGGEFARRLQESLVRQDAQCAKVPACKRFASAAGTDLLTRLDALKQRLEQAPVEVNFRDPASNEAKRDTLTADTVVGLVHGVSYVPQLSAILPLVVSQAEQGNYEPMMAIAHLWSGQIGGTMNRGMQWSVICAEDAPRYKPDPQDTRTVLGPDMARMFFAACGKWPRGDAPARAFEAFKSKAPVLLLSGELDPVTPPVYGEEVAKGLGNARHLVLRGQGHGAMTVGCTPKLIGQFIETLKPKALDAKCLDSLTYVPPFTSFNGWEP</sequence>
<dbReference type="PROSITE" id="PS51257">
    <property type="entry name" value="PROKAR_LIPOPROTEIN"/>
    <property type="match status" value="1"/>
</dbReference>
<dbReference type="InterPro" id="IPR050266">
    <property type="entry name" value="AB_hydrolase_sf"/>
</dbReference>
<dbReference type="InterPro" id="IPR002410">
    <property type="entry name" value="Peptidase_S33"/>
</dbReference>
<proteinExistence type="inferred from homology"/>
<dbReference type="KEGG" id="lsf:I8J32_004765"/>
<evidence type="ECO:0000313" key="5">
    <source>
        <dbReference type="EMBL" id="QSX79208.1"/>
    </source>
</evidence>
<dbReference type="GO" id="GO:0008233">
    <property type="term" value="F:peptidase activity"/>
    <property type="evidence" value="ECO:0007669"/>
    <property type="project" value="InterPro"/>
</dbReference>
<dbReference type="GO" id="GO:0016020">
    <property type="term" value="C:membrane"/>
    <property type="evidence" value="ECO:0007669"/>
    <property type="project" value="TreeGrafter"/>
</dbReference>
<dbReference type="Proteomes" id="UP000639274">
    <property type="component" value="Chromosome"/>
</dbReference>
<evidence type="ECO:0000259" key="4">
    <source>
        <dbReference type="Pfam" id="PF00561"/>
    </source>
</evidence>
<evidence type="ECO:0000256" key="3">
    <source>
        <dbReference type="SAM" id="SignalP"/>
    </source>
</evidence>
<dbReference type="InterPro" id="IPR029058">
    <property type="entry name" value="AB_hydrolase_fold"/>
</dbReference>
<gene>
    <name evidence="5" type="ORF">I8J32_004765</name>
</gene>
<keyword evidence="2 5" id="KW-0378">Hydrolase</keyword>
<dbReference type="PANTHER" id="PTHR43798:SF27">
    <property type="entry name" value="HYDROLASE ALPHA_BETA HYDROLASE FOLD FAMILY"/>
    <property type="match status" value="1"/>
</dbReference>
<protein>
    <submittedName>
        <fullName evidence="5">Alpha/beta fold hydrolase</fullName>
    </submittedName>
</protein>
<dbReference type="GO" id="GO:0006508">
    <property type="term" value="P:proteolysis"/>
    <property type="evidence" value="ECO:0007669"/>
    <property type="project" value="InterPro"/>
</dbReference>